<comment type="caution">
    <text evidence="3">The sequence shown here is derived from an EMBL/GenBank/DDBJ whole genome shotgun (WGS) entry which is preliminary data.</text>
</comment>
<proteinExistence type="predicted"/>
<evidence type="ECO:0000256" key="1">
    <source>
        <dbReference type="ARBA" id="ARBA00022443"/>
    </source>
</evidence>
<dbReference type="SUPFAM" id="SSF50044">
    <property type="entry name" value="SH3-domain"/>
    <property type="match status" value="2"/>
</dbReference>
<dbReference type="PROSITE" id="PS50002">
    <property type="entry name" value="SH3"/>
    <property type="match status" value="1"/>
</dbReference>
<name>X0VSB1_9ZZZZ</name>
<sequence length="121" mass="14597">MNRPHRYRVIQSRKTNYSVPIVLKRGETVTIGEEYKEKNTRKGWIWCETSEKKCWVPYQIIEKQDERHGKLKEEYIATELNVDKDDSIEAEKELNGWVWGRNVNKNEYGWVPLEILEKEDR</sequence>
<dbReference type="PIRSF" id="PIRSF034961">
    <property type="entry name" value="UCP034961_SH3_2"/>
    <property type="match status" value="1"/>
</dbReference>
<dbReference type="InterPro" id="IPR001452">
    <property type="entry name" value="SH3_domain"/>
</dbReference>
<feature type="domain" description="SH3" evidence="2">
    <location>
        <begin position="64"/>
        <end position="121"/>
    </location>
</feature>
<dbReference type="Pfam" id="PF07653">
    <property type="entry name" value="SH3_2"/>
    <property type="match status" value="2"/>
</dbReference>
<protein>
    <recommendedName>
        <fullName evidence="2">SH3 domain-containing protein</fullName>
    </recommendedName>
</protein>
<accession>X0VSB1</accession>
<dbReference type="EMBL" id="BARS01024056">
    <property type="protein sequence ID" value="GAG03431.1"/>
    <property type="molecule type" value="Genomic_DNA"/>
</dbReference>
<keyword evidence="1" id="KW-0728">SH3 domain</keyword>
<organism evidence="3">
    <name type="scientific">marine sediment metagenome</name>
    <dbReference type="NCBI Taxonomy" id="412755"/>
    <lineage>
        <taxon>unclassified sequences</taxon>
        <taxon>metagenomes</taxon>
        <taxon>ecological metagenomes</taxon>
    </lineage>
</organism>
<dbReference type="AlphaFoldDB" id="X0VSB1"/>
<gene>
    <name evidence="3" type="ORF">S01H1_38236</name>
</gene>
<evidence type="ECO:0000313" key="3">
    <source>
        <dbReference type="EMBL" id="GAG03431.1"/>
    </source>
</evidence>
<evidence type="ECO:0000259" key="2">
    <source>
        <dbReference type="PROSITE" id="PS50002"/>
    </source>
</evidence>
<dbReference type="InterPro" id="IPR036028">
    <property type="entry name" value="SH3-like_dom_sf"/>
</dbReference>
<dbReference type="InterPro" id="IPR014593">
    <property type="entry name" value="UCP034961_SH3_2"/>
</dbReference>
<reference evidence="3" key="1">
    <citation type="journal article" date="2014" name="Front. Microbiol.">
        <title>High frequency of phylogenetically diverse reductive dehalogenase-homologous genes in deep subseafloor sedimentary metagenomes.</title>
        <authorList>
            <person name="Kawai M."/>
            <person name="Futagami T."/>
            <person name="Toyoda A."/>
            <person name="Takaki Y."/>
            <person name="Nishi S."/>
            <person name="Hori S."/>
            <person name="Arai W."/>
            <person name="Tsubouchi T."/>
            <person name="Morono Y."/>
            <person name="Uchiyama I."/>
            <person name="Ito T."/>
            <person name="Fujiyama A."/>
            <person name="Inagaki F."/>
            <person name="Takami H."/>
        </authorList>
    </citation>
    <scope>NUCLEOTIDE SEQUENCE</scope>
    <source>
        <strain evidence="3">Expedition CK06-06</strain>
    </source>
</reference>